<evidence type="ECO:0000313" key="2">
    <source>
        <dbReference type="Proteomes" id="UP000214646"/>
    </source>
</evidence>
<name>A0A225DFI9_9BACT</name>
<organism evidence="1 2">
    <name type="scientific">Fimbriiglobus ruber</name>
    <dbReference type="NCBI Taxonomy" id="1908690"/>
    <lineage>
        <taxon>Bacteria</taxon>
        <taxon>Pseudomonadati</taxon>
        <taxon>Planctomycetota</taxon>
        <taxon>Planctomycetia</taxon>
        <taxon>Gemmatales</taxon>
        <taxon>Gemmataceae</taxon>
        <taxon>Fimbriiglobus</taxon>
    </lineage>
</organism>
<dbReference type="EMBL" id="NIDE01000019">
    <property type="protein sequence ID" value="OWK35155.1"/>
    <property type="molecule type" value="Genomic_DNA"/>
</dbReference>
<dbReference type="Proteomes" id="UP000214646">
    <property type="component" value="Unassembled WGS sequence"/>
</dbReference>
<accession>A0A225DFI9</accession>
<proteinExistence type="predicted"/>
<gene>
    <name evidence="1" type="ORF">FRUB_09997</name>
</gene>
<comment type="caution">
    <text evidence="1">The sequence shown here is derived from an EMBL/GenBank/DDBJ whole genome shotgun (WGS) entry which is preliminary data.</text>
</comment>
<dbReference type="AlphaFoldDB" id="A0A225DFI9"/>
<sequence length="176" mass="19896">MSILLARVNGNVVGATIIFPIREKAYTLYRDGEISAYELTGTDFQRPSKWLHVQSITQVRPNECPGTRARSLAQGHCMLYQIAALSHPVDAVPNRPVFIAPAINPENICRSRTYGLREIGVTTPRPRCPLMELRPPDEAASHVSLTERITYRAMLGIIGIYQEAIRYEHRWLNDPE</sequence>
<keyword evidence="2" id="KW-1185">Reference proteome</keyword>
<reference evidence="2" key="1">
    <citation type="submission" date="2017-06" db="EMBL/GenBank/DDBJ databases">
        <title>Genome analysis of Fimbriiglobus ruber SP5, the first member of the order Planctomycetales with confirmed chitinolytic capability.</title>
        <authorList>
            <person name="Ravin N.V."/>
            <person name="Rakitin A.L."/>
            <person name="Ivanova A.A."/>
            <person name="Beletsky A.V."/>
            <person name="Kulichevskaya I.S."/>
            <person name="Mardanov A.V."/>
            <person name="Dedysh S.N."/>
        </authorList>
    </citation>
    <scope>NUCLEOTIDE SEQUENCE [LARGE SCALE GENOMIC DNA]</scope>
    <source>
        <strain evidence="2">SP5</strain>
    </source>
</reference>
<evidence type="ECO:0000313" key="1">
    <source>
        <dbReference type="EMBL" id="OWK35155.1"/>
    </source>
</evidence>
<protein>
    <submittedName>
        <fullName evidence="1">Uncharacterized protein</fullName>
    </submittedName>
</protein>